<feature type="transmembrane region" description="Helical" evidence="8">
    <location>
        <begin position="231"/>
        <end position="252"/>
    </location>
</feature>
<evidence type="ECO:0000256" key="4">
    <source>
        <dbReference type="ARBA" id="ARBA00022519"/>
    </source>
</evidence>
<dbReference type="InterPro" id="IPR050366">
    <property type="entry name" value="BP-dependent_transpt_permease"/>
</dbReference>
<feature type="transmembrane region" description="Helical" evidence="8">
    <location>
        <begin position="7"/>
        <end position="25"/>
    </location>
</feature>
<feature type="transmembrane region" description="Helical" evidence="8">
    <location>
        <begin position="186"/>
        <end position="211"/>
    </location>
</feature>
<evidence type="ECO:0000256" key="8">
    <source>
        <dbReference type="SAM" id="Phobius"/>
    </source>
</evidence>
<keyword evidence="3" id="KW-1003">Cell membrane</keyword>
<evidence type="ECO:0000256" key="5">
    <source>
        <dbReference type="ARBA" id="ARBA00022692"/>
    </source>
</evidence>
<dbReference type="CDD" id="cd06261">
    <property type="entry name" value="TM_PBP2"/>
    <property type="match status" value="1"/>
</dbReference>
<evidence type="ECO:0000259" key="9">
    <source>
        <dbReference type="PROSITE" id="PS50928"/>
    </source>
</evidence>
<dbReference type="PROSITE" id="PS50928">
    <property type="entry name" value="ABC_TM1"/>
    <property type="match status" value="1"/>
</dbReference>
<evidence type="ECO:0000256" key="2">
    <source>
        <dbReference type="ARBA" id="ARBA00022448"/>
    </source>
</evidence>
<dbReference type="PANTHER" id="PTHR43386">
    <property type="entry name" value="OLIGOPEPTIDE TRANSPORT SYSTEM PERMEASE PROTEIN APPC"/>
    <property type="match status" value="1"/>
</dbReference>
<feature type="transmembrane region" description="Helical" evidence="8">
    <location>
        <begin position="104"/>
        <end position="123"/>
    </location>
</feature>
<organism evidence="10">
    <name type="scientific">marine metagenome</name>
    <dbReference type="NCBI Taxonomy" id="408172"/>
    <lineage>
        <taxon>unclassified sequences</taxon>
        <taxon>metagenomes</taxon>
        <taxon>ecological metagenomes</taxon>
    </lineage>
</organism>
<keyword evidence="5 8" id="KW-0812">Transmembrane</keyword>
<keyword evidence="7 8" id="KW-0472">Membrane</keyword>
<keyword evidence="4" id="KW-0997">Cell inner membrane</keyword>
<comment type="subcellular location">
    <subcellularLocation>
        <location evidence="1">Cell inner membrane</location>
        <topology evidence="1">Multi-pass membrane protein</topology>
    </subcellularLocation>
</comment>
<protein>
    <recommendedName>
        <fullName evidence="9">ABC transmembrane type-1 domain-containing protein</fullName>
    </recommendedName>
</protein>
<dbReference type="GO" id="GO:0005886">
    <property type="term" value="C:plasma membrane"/>
    <property type="evidence" value="ECO:0007669"/>
    <property type="project" value="UniProtKB-SubCell"/>
</dbReference>
<evidence type="ECO:0000256" key="6">
    <source>
        <dbReference type="ARBA" id="ARBA00022989"/>
    </source>
</evidence>
<evidence type="ECO:0000256" key="1">
    <source>
        <dbReference type="ARBA" id="ARBA00004429"/>
    </source>
</evidence>
<accession>A0A381PWF4</accession>
<dbReference type="EMBL" id="UINC01001120">
    <property type="protein sequence ID" value="SUZ71402.1"/>
    <property type="molecule type" value="Genomic_DNA"/>
</dbReference>
<dbReference type="PANTHER" id="PTHR43386:SF2">
    <property type="entry name" value="OLIGOPEPTIDE TRANSPORT SYSTEM PERMEASE PROTEIN OPPC"/>
    <property type="match status" value="1"/>
</dbReference>
<feature type="domain" description="ABC transmembrane type-1" evidence="9">
    <location>
        <begin position="65"/>
        <end position="253"/>
    </location>
</feature>
<sequence length="269" mass="29081">MRRGSRASIVCILLLAIALFLGPWLSPWGQEHIDWNAIDTPPSLVHWFGTDGSGRDLLVRTMAGGRVSLTIALLATLVSFAIGLPWGAIAGYAGGRVDQVMMRIVDGLYGLPFMFLVILLVVFFGRNPYLLFIAIGAVSWLDLARIVRGQTLVVKNAMYIEAAKALGVSDPWIVARHVVPNVMGPALVYATLTIPGVIIAESFISFLGLGIQEPQTSWGVLIADGATRLHAPWQLIFPATFLAATLLVLNVAGDQLRDAMDPQEKGVRL</sequence>
<dbReference type="Pfam" id="PF00528">
    <property type="entry name" value="BPD_transp_1"/>
    <property type="match status" value="1"/>
</dbReference>
<feature type="transmembrane region" description="Helical" evidence="8">
    <location>
        <begin position="67"/>
        <end position="92"/>
    </location>
</feature>
<reference evidence="10" key="1">
    <citation type="submission" date="2018-05" db="EMBL/GenBank/DDBJ databases">
        <authorList>
            <person name="Lanie J.A."/>
            <person name="Ng W.-L."/>
            <person name="Kazmierczak K.M."/>
            <person name="Andrzejewski T.M."/>
            <person name="Davidsen T.M."/>
            <person name="Wayne K.J."/>
            <person name="Tettelin H."/>
            <person name="Glass J.I."/>
            <person name="Rusch D."/>
            <person name="Podicherti R."/>
            <person name="Tsui H.-C.T."/>
            <person name="Winkler M.E."/>
        </authorList>
    </citation>
    <scope>NUCLEOTIDE SEQUENCE</scope>
</reference>
<evidence type="ECO:0000256" key="3">
    <source>
        <dbReference type="ARBA" id="ARBA00022475"/>
    </source>
</evidence>
<evidence type="ECO:0000313" key="10">
    <source>
        <dbReference type="EMBL" id="SUZ71402.1"/>
    </source>
</evidence>
<dbReference type="InterPro" id="IPR000515">
    <property type="entry name" value="MetI-like"/>
</dbReference>
<dbReference type="InterPro" id="IPR035906">
    <property type="entry name" value="MetI-like_sf"/>
</dbReference>
<keyword evidence="2" id="KW-0813">Transport</keyword>
<gene>
    <name evidence="10" type="ORF">METZ01_LOCUS24256</name>
</gene>
<keyword evidence="6 8" id="KW-1133">Transmembrane helix</keyword>
<dbReference type="AlphaFoldDB" id="A0A381PWF4"/>
<feature type="transmembrane region" description="Helical" evidence="8">
    <location>
        <begin position="129"/>
        <end position="147"/>
    </location>
</feature>
<dbReference type="GO" id="GO:0055085">
    <property type="term" value="P:transmembrane transport"/>
    <property type="evidence" value="ECO:0007669"/>
    <property type="project" value="InterPro"/>
</dbReference>
<dbReference type="SUPFAM" id="SSF161098">
    <property type="entry name" value="MetI-like"/>
    <property type="match status" value="1"/>
</dbReference>
<evidence type="ECO:0000256" key="7">
    <source>
        <dbReference type="ARBA" id="ARBA00023136"/>
    </source>
</evidence>
<name>A0A381PWF4_9ZZZZ</name>
<dbReference type="Gene3D" id="1.10.3720.10">
    <property type="entry name" value="MetI-like"/>
    <property type="match status" value="1"/>
</dbReference>
<proteinExistence type="predicted"/>